<dbReference type="GeneID" id="303190358"/>
<dbReference type="InterPro" id="IPR051796">
    <property type="entry name" value="ISF_SsuE-like"/>
</dbReference>
<dbReference type="EMBL" id="QPGL01000002">
    <property type="protein sequence ID" value="RCS70833.1"/>
    <property type="molecule type" value="Genomic_DNA"/>
</dbReference>
<dbReference type="InterPro" id="IPR029039">
    <property type="entry name" value="Flavoprotein-like_sf"/>
</dbReference>
<keyword evidence="5" id="KW-1185">Reference proteome</keyword>
<dbReference type="Pfam" id="PF03358">
    <property type="entry name" value="FMN_red"/>
    <property type="match status" value="1"/>
</dbReference>
<keyword evidence="2" id="KW-0288">FMN</keyword>
<dbReference type="InterPro" id="IPR005025">
    <property type="entry name" value="FMN_Rdtase-like_dom"/>
</dbReference>
<gene>
    <name evidence="4" type="ORF">CIK83_15645</name>
</gene>
<dbReference type="GO" id="GO:0016491">
    <property type="term" value="F:oxidoreductase activity"/>
    <property type="evidence" value="ECO:0007669"/>
    <property type="project" value="InterPro"/>
</dbReference>
<sequence>MATAIIFGSSNGDGNTRQLVNTISNNLSAKIFDLNDFNFSFYDYAHHNKNDDFLPLIHSILQANHLIFATPMYWYSMSAQMKVFFDRLSDLISIEKEIGRLLKGKKVSLIATGCDPIPPSCFSEPVRLTAQHLGMHYHSFLYCTCPQDFSVIEHRPQINQFLNTL</sequence>
<evidence type="ECO:0000256" key="1">
    <source>
        <dbReference type="ARBA" id="ARBA00022630"/>
    </source>
</evidence>
<evidence type="ECO:0000313" key="4">
    <source>
        <dbReference type="EMBL" id="RCS70833.1"/>
    </source>
</evidence>
<keyword evidence="1" id="KW-0285">Flavoprotein</keyword>
<comment type="caution">
    <text evidence="4">The sequence shown here is derived from an EMBL/GenBank/DDBJ whole genome shotgun (WGS) entry which is preliminary data.</text>
</comment>
<dbReference type="SUPFAM" id="SSF52218">
    <property type="entry name" value="Flavoproteins"/>
    <property type="match status" value="1"/>
</dbReference>
<dbReference type="AlphaFoldDB" id="A0A368LKF6"/>
<accession>A0A368LKF6</accession>
<protein>
    <submittedName>
        <fullName evidence="4">NADPH-dependent oxidoreductase</fullName>
    </submittedName>
</protein>
<dbReference type="RefSeq" id="WP_086960512.1">
    <property type="nucleotide sequence ID" value="NZ_AP018681.1"/>
</dbReference>
<evidence type="ECO:0000256" key="2">
    <source>
        <dbReference type="ARBA" id="ARBA00022643"/>
    </source>
</evidence>
<proteinExistence type="predicted"/>
<evidence type="ECO:0000259" key="3">
    <source>
        <dbReference type="Pfam" id="PF03358"/>
    </source>
</evidence>
<evidence type="ECO:0000313" key="5">
    <source>
        <dbReference type="Proteomes" id="UP000252479"/>
    </source>
</evidence>
<dbReference type="PANTHER" id="PTHR43278">
    <property type="entry name" value="NAD(P)H-DEPENDENT FMN-CONTAINING OXIDOREDUCTASE YWQN-RELATED"/>
    <property type="match status" value="1"/>
</dbReference>
<dbReference type="PANTHER" id="PTHR43278:SF4">
    <property type="entry name" value="NAD(P)H-DEPENDENT FMN-CONTAINING OXIDOREDUCTASE YWQN-RELATED"/>
    <property type="match status" value="1"/>
</dbReference>
<reference evidence="4 5" key="1">
    <citation type="journal article" date="2017" name="Elife">
        <title>Extensive horizontal gene transfer in cheese-associated bacteria.</title>
        <authorList>
            <person name="Bonham K.S."/>
            <person name="Wolfe B.E."/>
            <person name="Dutton R.J."/>
        </authorList>
    </citation>
    <scope>NUCLEOTIDE SEQUENCE [LARGE SCALE GENOMIC DNA]</scope>
    <source>
        <strain evidence="4 5">JB196</strain>
    </source>
</reference>
<dbReference type="OrthoDB" id="9805976at2"/>
<dbReference type="Gene3D" id="3.40.50.360">
    <property type="match status" value="1"/>
</dbReference>
<organism evidence="4 5">
    <name type="scientific">Vibrio casei</name>
    <dbReference type="NCBI Taxonomy" id="673372"/>
    <lineage>
        <taxon>Bacteria</taxon>
        <taxon>Pseudomonadati</taxon>
        <taxon>Pseudomonadota</taxon>
        <taxon>Gammaproteobacteria</taxon>
        <taxon>Vibrionales</taxon>
        <taxon>Vibrionaceae</taxon>
        <taxon>Vibrio</taxon>
    </lineage>
</organism>
<name>A0A368LKF6_9VIBR</name>
<feature type="domain" description="NADPH-dependent FMN reductase-like" evidence="3">
    <location>
        <begin position="2"/>
        <end position="116"/>
    </location>
</feature>
<dbReference type="Proteomes" id="UP000252479">
    <property type="component" value="Unassembled WGS sequence"/>
</dbReference>